<dbReference type="InterPro" id="IPR024191">
    <property type="entry name" value="Peptidase_M61"/>
</dbReference>
<dbReference type="AlphaFoldDB" id="A0A1Q5PDY5"/>
<keyword evidence="4" id="KW-1185">Reference proteome</keyword>
<dbReference type="Gene3D" id="2.30.42.10">
    <property type="match status" value="1"/>
</dbReference>
<dbReference type="InterPro" id="IPR007963">
    <property type="entry name" value="Peptidase_M61_catalytic"/>
</dbReference>
<reference evidence="3 4" key="1">
    <citation type="submission" date="2016-03" db="EMBL/GenBank/DDBJ databases">
        <title>Genome sequence of Pontibacter sp. nov., of the family cytophagaceae, isolated from marine sediment of the Yellow Sea, China.</title>
        <authorList>
            <person name="Zhang G."/>
            <person name="Zhang R."/>
        </authorList>
    </citation>
    <scope>NUCLEOTIDE SEQUENCE [LARGE SCALE GENOMIC DNA]</scope>
    <source>
        <strain evidence="3 4">S10-8</strain>
    </source>
</reference>
<dbReference type="PIRSF" id="PIRSF016493">
    <property type="entry name" value="Glycyl_aminpptds"/>
    <property type="match status" value="1"/>
</dbReference>
<proteinExistence type="predicted"/>
<gene>
    <name evidence="3" type="ORF">A3841_19295</name>
</gene>
<evidence type="ECO:0000259" key="1">
    <source>
        <dbReference type="Pfam" id="PF05299"/>
    </source>
</evidence>
<evidence type="ECO:0000313" key="4">
    <source>
        <dbReference type="Proteomes" id="UP000186551"/>
    </source>
</evidence>
<dbReference type="Gene3D" id="2.60.40.3650">
    <property type="match status" value="1"/>
</dbReference>
<name>A0A1Q5PDY5_9BACT</name>
<dbReference type="Gene3D" id="1.10.390.10">
    <property type="entry name" value="Neutral Protease Domain 2"/>
    <property type="match status" value="1"/>
</dbReference>
<dbReference type="InterPro" id="IPR040756">
    <property type="entry name" value="Peptidase_M61_N"/>
</dbReference>
<comment type="caution">
    <text evidence="3">The sequence shown here is derived from an EMBL/GenBank/DDBJ whole genome shotgun (WGS) entry which is preliminary data.</text>
</comment>
<dbReference type="Proteomes" id="UP000186551">
    <property type="component" value="Unassembled WGS sequence"/>
</dbReference>
<dbReference type="Pfam" id="PF05299">
    <property type="entry name" value="Peptidase_M61"/>
    <property type="match status" value="1"/>
</dbReference>
<feature type="domain" description="Peptidase M61 N-terminal" evidence="2">
    <location>
        <begin position="38"/>
        <end position="205"/>
    </location>
</feature>
<organism evidence="3 4">
    <name type="scientific">Pontibacter flavimaris</name>
    <dbReference type="NCBI Taxonomy" id="1797110"/>
    <lineage>
        <taxon>Bacteria</taxon>
        <taxon>Pseudomonadati</taxon>
        <taxon>Bacteroidota</taxon>
        <taxon>Cytophagia</taxon>
        <taxon>Cytophagales</taxon>
        <taxon>Hymenobacteraceae</taxon>
        <taxon>Pontibacter</taxon>
    </lineage>
</organism>
<feature type="domain" description="Peptidase M61 catalytic" evidence="1">
    <location>
        <begin position="294"/>
        <end position="409"/>
    </location>
</feature>
<dbReference type="Pfam" id="PF17899">
    <property type="entry name" value="Peptidase_M61_N"/>
    <property type="match status" value="1"/>
</dbReference>
<dbReference type="RefSeq" id="WP_073852554.1">
    <property type="nucleotide sequence ID" value="NZ_LVWA01000005.1"/>
</dbReference>
<dbReference type="EMBL" id="LVWA01000005">
    <property type="protein sequence ID" value="OKL40450.1"/>
    <property type="molecule type" value="Genomic_DNA"/>
</dbReference>
<dbReference type="SUPFAM" id="SSF55486">
    <property type="entry name" value="Metalloproteases ('zincins'), catalytic domain"/>
    <property type="match status" value="1"/>
</dbReference>
<accession>A0A1Q5PDY5</accession>
<dbReference type="OrthoDB" id="9778516at2"/>
<evidence type="ECO:0000313" key="3">
    <source>
        <dbReference type="EMBL" id="OKL40450.1"/>
    </source>
</evidence>
<dbReference type="InterPro" id="IPR036034">
    <property type="entry name" value="PDZ_sf"/>
</dbReference>
<evidence type="ECO:0000259" key="2">
    <source>
        <dbReference type="Pfam" id="PF17899"/>
    </source>
</evidence>
<dbReference type="SUPFAM" id="SSF50156">
    <property type="entry name" value="PDZ domain-like"/>
    <property type="match status" value="1"/>
</dbReference>
<dbReference type="InterPro" id="IPR027268">
    <property type="entry name" value="Peptidase_M4/M1_CTD_sf"/>
</dbReference>
<protein>
    <submittedName>
        <fullName evidence="3">Peptidase M61</fullName>
    </submittedName>
</protein>
<sequence>MKQESPLLLPFGKSLFAFLCLVFLIAPMAAHSQKSKMKYTVSMDTPSSQAFQVRLEYSGATKDSVDFKLPVWTPGYYQILDYADNLEKFRATGKRGKPLKWKKTSKNAWRVYNPSHAAITLTYDIKATTHFVAKNYLDETRGYISPAGMFLHIAGKLDHPVTLTVKPYKEWQDVATGLNTIPGKEHQYVAANFDILYDSPLLIGNLERLPEFYVEGIPHRFVGYQLGEFDRKQFMEDLKKVVETASNLIGHIPYDHYTFIAIGPGRGGIEHLNSTTISFSGAAYNNPQSRLGMLDFLAHEYFHHYNAKRIRPIELGPFNYDRENKTNMLWVAEGATSYYQYLILQRAGLMSSTEMIDALRSHLTSYENKPGRLFQSATQASYNTWSDGPFGRTEDEFNKTVSVYDKGPILNMLLDFKIRHASGNARSLDDVMRFLYNEYYLKQGRGYTEAEYWEVCERMAGTPLEELAAYTATVKPIDYKKYFAYAGLDIDTATTEVPGAYTGIVTKQTGDTLLITDIDYKSPAWEAGLRRKQHIAAVNGLKATDQEVPKLMSQLKPGDTVQLLIADKGEKRLVQLTAGTKKVKNYNISPVPDPTPLQHKILSTWLGEQVN</sequence>